<feature type="compositionally biased region" description="Basic and acidic residues" evidence="1">
    <location>
        <begin position="27"/>
        <end position="41"/>
    </location>
</feature>
<organism evidence="2">
    <name type="scientific">uncultured Rubrobacteraceae bacterium</name>
    <dbReference type="NCBI Taxonomy" id="349277"/>
    <lineage>
        <taxon>Bacteria</taxon>
        <taxon>Bacillati</taxon>
        <taxon>Actinomycetota</taxon>
        <taxon>Rubrobacteria</taxon>
        <taxon>Rubrobacterales</taxon>
        <taxon>Rubrobacteraceae</taxon>
        <taxon>environmental samples</taxon>
    </lineage>
</organism>
<dbReference type="EMBL" id="CADCVM010000560">
    <property type="protein sequence ID" value="CAA9539625.1"/>
    <property type="molecule type" value="Genomic_DNA"/>
</dbReference>
<sequence>MERKENMHGMSEYLMALAGLEEARLADRARKENLPRPEARHPRGAGASSR</sequence>
<evidence type="ECO:0000313" key="2">
    <source>
        <dbReference type="EMBL" id="CAA9539625.1"/>
    </source>
</evidence>
<protein>
    <submittedName>
        <fullName evidence="2">Uncharacterized protein</fullName>
    </submittedName>
</protein>
<gene>
    <name evidence="2" type="ORF">AVDCRST_MAG05-5264</name>
</gene>
<accession>A0A6J4U642</accession>
<feature type="region of interest" description="Disordered" evidence="1">
    <location>
        <begin position="27"/>
        <end position="50"/>
    </location>
</feature>
<reference evidence="2" key="1">
    <citation type="submission" date="2020-02" db="EMBL/GenBank/DDBJ databases">
        <authorList>
            <person name="Meier V. D."/>
        </authorList>
    </citation>
    <scope>NUCLEOTIDE SEQUENCE</scope>
    <source>
        <strain evidence="2">AVDCRST_MAG05</strain>
    </source>
</reference>
<dbReference type="AlphaFoldDB" id="A0A6J4U642"/>
<proteinExistence type="predicted"/>
<name>A0A6J4U642_9ACTN</name>
<evidence type="ECO:0000256" key="1">
    <source>
        <dbReference type="SAM" id="MobiDB-lite"/>
    </source>
</evidence>